<evidence type="ECO:0000313" key="2">
    <source>
        <dbReference type="Proteomes" id="UP001189303"/>
    </source>
</evidence>
<dbReference type="RefSeq" id="WP_316886815.1">
    <property type="nucleotide sequence ID" value="NZ_CATWFT010000004.1"/>
</dbReference>
<proteinExistence type="predicted"/>
<dbReference type="Proteomes" id="UP001189303">
    <property type="component" value="Unassembled WGS sequence"/>
</dbReference>
<organism evidence="1 2">
    <name type="scientific">Ralstonia pickettii</name>
    <name type="common">Burkholderia pickettii</name>
    <dbReference type="NCBI Taxonomy" id="329"/>
    <lineage>
        <taxon>Bacteria</taxon>
        <taxon>Pseudomonadati</taxon>
        <taxon>Pseudomonadota</taxon>
        <taxon>Betaproteobacteria</taxon>
        <taxon>Burkholderiales</taxon>
        <taxon>Burkholderiaceae</taxon>
        <taxon>Ralstonia</taxon>
    </lineage>
</organism>
<protein>
    <submittedName>
        <fullName evidence="1">Uncharacterized protein</fullName>
    </submittedName>
</protein>
<comment type="caution">
    <text evidence="1">The sequence shown here is derived from an EMBL/GenBank/DDBJ whole genome shotgun (WGS) entry which is preliminary data.</text>
</comment>
<dbReference type="EMBL" id="CATWFT010000004">
    <property type="protein sequence ID" value="CAJ0723297.1"/>
    <property type="molecule type" value="Genomic_DNA"/>
</dbReference>
<evidence type="ECO:0000313" key="1">
    <source>
        <dbReference type="EMBL" id="CAJ0723297.1"/>
    </source>
</evidence>
<name>A0ABN9HY93_RALPI</name>
<reference evidence="1 2" key="1">
    <citation type="submission" date="2023-07" db="EMBL/GenBank/DDBJ databases">
        <authorList>
            <person name="Peeters C."/>
        </authorList>
    </citation>
    <scope>NUCLEOTIDE SEQUENCE [LARGE SCALE GENOMIC DNA]</scope>
    <source>
        <strain evidence="1 2">R-38712</strain>
    </source>
</reference>
<gene>
    <name evidence="1" type="ORF">R38712_01845</name>
</gene>
<accession>A0ABN9HY93</accession>
<keyword evidence="2" id="KW-1185">Reference proteome</keyword>
<sequence>MSTSVLLARPHTFIVSEMKPFLEEAGFKVIKAEKPADLTDLSRACAGAVISLAVSSSMDVSPEDVVKRLREANAKMPLLFAALLPYAKIKDSLDRVGRQAGLTAKALGLEDGGVHRAELGSASALLYLSKDDLANAITRQQALQAVRRHFGLR</sequence>